<dbReference type="GO" id="GO:0016787">
    <property type="term" value="F:hydrolase activity"/>
    <property type="evidence" value="ECO:0007669"/>
    <property type="project" value="InterPro"/>
</dbReference>
<dbReference type="InterPro" id="IPR004843">
    <property type="entry name" value="Calcineurin-like_PHP"/>
</dbReference>
<dbReference type="InterPro" id="IPR029052">
    <property type="entry name" value="Metallo-depent_PP-like"/>
</dbReference>
<dbReference type="Proteomes" id="UP001226160">
    <property type="component" value="Unassembled WGS sequence"/>
</dbReference>
<dbReference type="Pfam" id="PF00149">
    <property type="entry name" value="Metallophos"/>
    <property type="match status" value="1"/>
</dbReference>
<organism evidence="2 3">
    <name type="scientific">Corynebacterium propinquum</name>
    <dbReference type="NCBI Taxonomy" id="43769"/>
    <lineage>
        <taxon>Bacteria</taxon>
        <taxon>Bacillati</taxon>
        <taxon>Actinomycetota</taxon>
        <taxon>Actinomycetes</taxon>
        <taxon>Mycobacteriales</taxon>
        <taxon>Corynebacteriaceae</taxon>
        <taxon>Corynebacterium</taxon>
    </lineage>
</organism>
<accession>A0AAP4BXY1</accession>
<proteinExistence type="predicted"/>
<evidence type="ECO:0000313" key="2">
    <source>
        <dbReference type="EMBL" id="MDK4325277.1"/>
    </source>
</evidence>
<comment type="caution">
    <text evidence="2">The sequence shown here is derived from an EMBL/GenBank/DDBJ whole genome shotgun (WGS) entry which is preliminary data.</text>
</comment>
<gene>
    <name evidence="2" type="ORF">QPX54_01925</name>
</gene>
<protein>
    <submittedName>
        <fullName evidence="2">Metallophosphoesterase</fullName>
    </submittedName>
</protein>
<evidence type="ECO:0000313" key="3">
    <source>
        <dbReference type="Proteomes" id="UP001226160"/>
    </source>
</evidence>
<dbReference type="AlphaFoldDB" id="A0AAP4BXY1"/>
<feature type="domain" description="Calcineurin-like phosphoesterase" evidence="1">
    <location>
        <begin position="16"/>
        <end position="239"/>
    </location>
</feature>
<reference evidence="2" key="1">
    <citation type="submission" date="2023-05" db="EMBL/GenBank/DDBJ databases">
        <title>Metabolic capabilities are highly conserved among human nasal-associated Corynebacterium species in pangenomic analyses.</title>
        <authorList>
            <person name="Tran T.H."/>
            <person name="Roberts A.Q."/>
            <person name="Escapa I.F."/>
            <person name="Gao W."/>
            <person name="Conlan S."/>
            <person name="Kong H."/>
            <person name="Segre J.A."/>
            <person name="Kelly M.S."/>
            <person name="Lemon K.P."/>
        </authorList>
    </citation>
    <scope>NUCLEOTIDE SEQUENCE</scope>
    <source>
        <strain evidence="2">KPL2654</strain>
    </source>
</reference>
<dbReference type="PANTHER" id="PTHR36492:SF2">
    <property type="entry name" value="[ACYL-CARRIER-PROTEIN] PHOSPHODIESTERASE PPTH"/>
    <property type="match status" value="1"/>
</dbReference>
<dbReference type="EMBL" id="JASNVP010000002">
    <property type="protein sequence ID" value="MDK4325277.1"/>
    <property type="molecule type" value="Genomic_DNA"/>
</dbReference>
<dbReference type="Gene3D" id="3.60.21.10">
    <property type="match status" value="1"/>
</dbReference>
<name>A0AAP4BXY1_9CORY</name>
<dbReference type="PANTHER" id="PTHR36492">
    <property type="match status" value="1"/>
</dbReference>
<dbReference type="InterPro" id="IPR052963">
    <property type="entry name" value="Pantetheine_PDE"/>
</dbReference>
<dbReference type="RefSeq" id="WP_126843735.1">
    <property type="nucleotide sequence ID" value="NZ_CABIYR010000002.1"/>
</dbReference>
<sequence length="298" mass="33776">MTHPDASSDPVAFPPTLWAVADLHAAVRANRKRLAEITPRHPDDWLIVAGDVAERTDLIASVLSELRSRFSQVIWVPGNHELFCRSTDSHVGRAKYDSLVQLCREIDVLTPEDSFPVFGDTTIVPLFTLYDYSFRPAGMGVEEALDAAAQKNVVLADEIAIAPFTDIRAWCWDRLAYSITRLSRVNGPTVLINHWPLVQEPTLRLGLPEIALWCGTRHTRHWPRRYHAKAVVYGHLHMPDESEFDGVVHHEVSLGYPREWTRYDEDRVWPCPILELADDGTGTMTARTARRQRGRGMP</sequence>
<evidence type="ECO:0000259" key="1">
    <source>
        <dbReference type="Pfam" id="PF00149"/>
    </source>
</evidence>
<dbReference type="SUPFAM" id="SSF56300">
    <property type="entry name" value="Metallo-dependent phosphatases"/>
    <property type="match status" value="1"/>
</dbReference>
<dbReference type="CDD" id="cd00838">
    <property type="entry name" value="MPP_superfamily"/>
    <property type="match status" value="1"/>
</dbReference>